<dbReference type="PROSITE" id="PS00678">
    <property type="entry name" value="WD_REPEATS_1"/>
    <property type="match status" value="1"/>
</dbReference>
<protein>
    <submittedName>
        <fullName evidence="8">WD40-repeat-containing domain protein</fullName>
    </submittedName>
</protein>
<evidence type="ECO:0000313" key="9">
    <source>
        <dbReference type="Proteomes" id="UP001498771"/>
    </source>
</evidence>
<keyword evidence="2 5" id="KW-0853">WD repeat</keyword>
<keyword evidence="3" id="KW-0677">Repeat</keyword>
<comment type="subcellular location">
    <subcellularLocation>
        <location evidence="1">Nucleus</location>
    </subcellularLocation>
</comment>
<dbReference type="InterPro" id="IPR036322">
    <property type="entry name" value="WD40_repeat_dom_sf"/>
</dbReference>
<dbReference type="GeneID" id="90038129"/>
<dbReference type="Proteomes" id="UP001498771">
    <property type="component" value="Unassembled WGS sequence"/>
</dbReference>
<evidence type="ECO:0000313" key="8">
    <source>
        <dbReference type="EMBL" id="KAK7205624.1"/>
    </source>
</evidence>
<dbReference type="Pfam" id="PF00400">
    <property type="entry name" value="WD40"/>
    <property type="match status" value="2"/>
</dbReference>
<evidence type="ECO:0000256" key="3">
    <source>
        <dbReference type="ARBA" id="ARBA00022737"/>
    </source>
</evidence>
<feature type="domain" description="Histone-binding protein RBBP4-like N-terminal" evidence="7">
    <location>
        <begin position="110"/>
        <end position="177"/>
    </location>
</feature>
<evidence type="ECO:0000256" key="2">
    <source>
        <dbReference type="ARBA" id="ARBA00022574"/>
    </source>
</evidence>
<evidence type="ECO:0000256" key="1">
    <source>
        <dbReference type="ARBA" id="ARBA00004123"/>
    </source>
</evidence>
<feature type="compositionally biased region" description="Acidic residues" evidence="6">
    <location>
        <begin position="183"/>
        <end position="201"/>
    </location>
</feature>
<evidence type="ECO:0000256" key="4">
    <source>
        <dbReference type="ARBA" id="ARBA00023242"/>
    </source>
</evidence>
<proteinExistence type="predicted"/>
<feature type="compositionally biased region" description="Polar residues" evidence="6">
    <location>
        <begin position="207"/>
        <end position="217"/>
    </location>
</feature>
<dbReference type="PANTHER" id="PTHR45903:SF1">
    <property type="entry name" value="GLUTAMATE-RICH WD REPEAT-CONTAINING PROTEIN 1"/>
    <property type="match status" value="1"/>
</dbReference>
<dbReference type="InterPro" id="IPR051972">
    <property type="entry name" value="Glutamate-rich_WD_repeat"/>
</dbReference>
<dbReference type="InterPro" id="IPR019775">
    <property type="entry name" value="WD40_repeat_CS"/>
</dbReference>
<dbReference type="InterPro" id="IPR015943">
    <property type="entry name" value="WD40/YVTN_repeat-like_dom_sf"/>
</dbReference>
<dbReference type="EMBL" id="JBBJBU010000005">
    <property type="protein sequence ID" value="KAK7205624.1"/>
    <property type="molecule type" value="Genomic_DNA"/>
</dbReference>
<evidence type="ECO:0000256" key="5">
    <source>
        <dbReference type="PROSITE-ProRule" id="PRU00221"/>
    </source>
</evidence>
<feature type="compositionally biased region" description="Acidic residues" evidence="6">
    <location>
        <begin position="42"/>
        <end position="76"/>
    </location>
</feature>
<organism evidence="8 9">
    <name type="scientific">Myxozyma melibiosi</name>
    <dbReference type="NCBI Taxonomy" id="54550"/>
    <lineage>
        <taxon>Eukaryota</taxon>
        <taxon>Fungi</taxon>
        <taxon>Dikarya</taxon>
        <taxon>Ascomycota</taxon>
        <taxon>Saccharomycotina</taxon>
        <taxon>Lipomycetes</taxon>
        <taxon>Lipomycetales</taxon>
        <taxon>Lipomycetaceae</taxon>
        <taxon>Myxozyma</taxon>
    </lineage>
</organism>
<dbReference type="RefSeq" id="XP_064768657.1">
    <property type="nucleotide sequence ID" value="XM_064912617.1"/>
</dbReference>
<dbReference type="PROSITE" id="PS50082">
    <property type="entry name" value="WD_REPEATS_2"/>
    <property type="match status" value="3"/>
</dbReference>
<dbReference type="InterPro" id="IPR022052">
    <property type="entry name" value="Histone-bd_RBBP4-like_N"/>
</dbReference>
<reference evidence="8 9" key="1">
    <citation type="submission" date="2024-03" db="EMBL/GenBank/DDBJ databases">
        <title>Genome-scale model development and genomic sequencing of the oleaginous clade Lipomyces.</title>
        <authorList>
            <consortium name="Lawrence Berkeley National Laboratory"/>
            <person name="Czajka J.J."/>
            <person name="Han Y."/>
            <person name="Kim J."/>
            <person name="Mondo S.J."/>
            <person name="Hofstad B.A."/>
            <person name="Robles A."/>
            <person name="Haridas S."/>
            <person name="Riley R."/>
            <person name="LaButti K."/>
            <person name="Pangilinan J."/>
            <person name="Andreopoulos W."/>
            <person name="Lipzen A."/>
            <person name="Yan J."/>
            <person name="Wang M."/>
            <person name="Ng V."/>
            <person name="Grigoriev I.V."/>
            <person name="Spatafora J.W."/>
            <person name="Magnuson J.K."/>
            <person name="Baker S.E."/>
            <person name="Pomraning K.R."/>
        </authorList>
    </citation>
    <scope>NUCLEOTIDE SEQUENCE [LARGE SCALE GENOMIC DNA]</scope>
    <source>
        <strain evidence="8 9">Phaff 52-87</strain>
    </source>
</reference>
<feature type="repeat" description="WD" evidence="5">
    <location>
        <begin position="414"/>
        <end position="449"/>
    </location>
</feature>
<dbReference type="InterPro" id="IPR001680">
    <property type="entry name" value="WD40_rpt"/>
</dbReference>
<accession>A0ABR1F713</accession>
<dbReference type="PANTHER" id="PTHR45903">
    <property type="entry name" value="GLUTAMATE-RICH WD REPEAT-CONTAINING PROTEIN 1"/>
    <property type="match status" value="1"/>
</dbReference>
<dbReference type="Gene3D" id="2.130.10.10">
    <property type="entry name" value="YVTN repeat-like/Quinoprotein amine dehydrogenase"/>
    <property type="match status" value="1"/>
</dbReference>
<evidence type="ECO:0000256" key="6">
    <source>
        <dbReference type="SAM" id="MobiDB-lite"/>
    </source>
</evidence>
<feature type="compositionally biased region" description="Basic and acidic residues" evidence="6">
    <location>
        <begin position="30"/>
        <end position="41"/>
    </location>
</feature>
<feature type="repeat" description="WD" evidence="5">
    <location>
        <begin position="365"/>
        <end position="401"/>
    </location>
</feature>
<name>A0ABR1F713_9ASCO</name>
<dbReference type="Pfam" id="PF12265">
    <property type="entry name" value="CAF1C_H4-bd"/>
    <property type="match status" value="1"/>
</dbReference>
<dbReference type="SUPFAM" id="SSF50978">
    <property type="entry name" value="WD40 repeat-like"/>
    <property type="match status" value="1"/>
</dbReference>
<evidence type="ECO:0000259" key="7">
    <source>
        <dbReference type="Pfam" id="PF12265"/>
    </source>
</evidence>
<dbReference type="SMART" id="SM00320">
    <property type="entry name" value="WD40"/>
    <property type="match status" value="5"/>
</dbReference>
<dbReference type="PROSITE" id="PS50294">
    <property type="entry name" value="WD_REPEATS_REGION"/>
    <property type="match status" value="1"/>
</dbReference>
<keyword evidence="9" id="KW-1185">Reference proteome</keyword>
<comment type="caution">
    <text evidence="8">The sequence shown here is derived from an EMBL/GenBank/DDBJ whole genome shotgun (WGS) entry which is preliminary data.</text>
</comment>
<gene>
    <name evidence="8" type="ORF">BZA70DRAFT_278586</name>
</gene>
<feature type="region of interest" description="Disordered" evidence="6">
    <location>
        <begin position="180"/>
        <end position="218"/>
    </location>
</feature>
<feature type="repeat" description="WD" evidence="5">
    <location>
        <begin position="327"/>
        <end position="362"/>
    </location>
</feature>
<sequence>MSKRRATEEEIAEEELVKSRAVAEGASAVDGREAENEKENEMGEFEDPYGDDFESEDEIIELNDEEDEEDEEVDAEALEEDLDSAMAVEKKQKKEQPRLYLPQLNQLGKDETLEPDPTVYDMLHRINLNWPCLSFDILPDTLGDERRGYPKTTYFVASTQAARKKENEITVIKLSDLSKTLERDEDDEEEEDDDDDVDADPILESRSLPTADTTNRIRVSPHAAATGEYLTASLSESGDVYIWDLSPHMTAFDTPGATVTKAQNRPVHTIRAHGGVEGYAVDWSPHVVSGQLLTGDVTGRIHLSTRGTSSWTTDKTPFVGHESGASVEELQWSRSEKSVFASGGSDGYIRVWDIRSKKHKPALSIKASATDVNVMSWSSTVSYLLASGHDDGSWGIWDLRSFKAGEQPEPAAAFNFNKAPITAIEFHPTEESIVAVSSADNTVMLWDLSVEADDEEIAAQKREDSAGELDDIPAQLLFVHWQRDVKEVHWHRQIPGMLMSTGGDGMSVWKSISV</sequence>
<keyword evidence="4" id="KW-0539">Nucleus</keyword>
<feature type="region of interest" description="Disordered" evidence="6">
    <location>
        <begin position="1"/>
        <end position="76"/>
    </location>
</feature>